<proteinExistence type="predicted"/>
<dbReference type="PANTHER" id="PTHR33825">
    <property type="entry name" value="CHITINASE-LIKE PROTEIN"/>
    <property type="match status" value="1"/>
</dbReference>
<evidence type="ECO:0000313" key="1">
    <source>
        <dbReference type="EMBL" id="TQE13772.1"/>
    </source>
</evidence>
<dbReference type="AlphaFoldDB" id="A0A540NRW2"/>
<dbReference type="PANTHER" id="PTHR33825:SF14">
    <property type="entry name" value="CHITINASE-LIKE PROTEIN"/>
    <property type="match status" value="1"/>
</dbReference>
<reference evidence="1 2" key="1">
    <citation type="journal article" date="2019" name="G3 (Bethesda)">
        <title>Sequencing of a Wild Apple (Malus baccata) Genome Unravels the Differences Between Cultivated and Wild Apple Species Regarding Disease Resistance and Cold Tolerance.</title>
        <authorList>
            <person name="Chen X."/>
        </authorList>
    </citation>
    <scope>NUCLEOTIDE SEQUENCE [LARGE SCALE GENOMIC DNA]</scope>
    <source>
        <strain evidence="2">cv. Shandingzi</strain>
        <tissue evidence="1">Leaves</tissue>
    </source>
</reference>
<accession>A0A540NRW2</accession>
<gene>
    <name evidence="1" type="ORF">C1H46_000779</name>
</gene>
<sequence>MEIGNASVPSPVGGQIELERPGFLFLGFHRLHGVSLNYCTLSLCNGEAAISLSKLADTAREELPSTLAAVRLSAMEISDLTLN</sequence>
<dbReference type="STRING" id="106549.A0A540NRW2"/>
<evidence type="ECO:0000313" key="2">
    <source>
        <dbReference type="Proteomes" id="UP000315295"/>
    </source>
</evidence>
<dbReference type="Proteomes" id="UP000315295">
    <property type="component" value="Unassembled WGS sequence"/>
</dbReference>
<dbReference type="EMBL" id="VIEB01000009">
    <property type="protein sequence ID" value="TQE13772.1"/>
    <property type="molecule type" value="Genomic_DNA"/>
</dbReference>
<comment type="caution">
    <text evidence="1">The sequence shown here is derived from an EMBL/GenBank/DDBJ whole genome shotgun (WGS) entry which is preliminary data.</text>
</comment>
<protein>
    <submittedName>
        <fullName evidence="1">Uncharacterized protein</fullName>
    </submittedName>
</protein>
<name>A0A540NRW2_MALBA</name>
<organism evidence="1 2">
    <name type="scientific">Malus baccata</name>
    <name type="common">Siberian crab apple</name>
    <name type="synonym">Pyrus baccata</name>
    <dbReference type="NCBI Taxonomy" id="106549"/>
    <lineage>
        <taxon>Eukaryota</taxon>
        <taxon>Viridiplantae</taxon>
        <taxon>Streptophyta</taxon>
        <taxon>Embryophyta</taxon>
        <taxon>Tracheophyta</taxon>
        <taxon>Spermatophyta</taxon>
        <taxon>Magnoliopsida</taxon>
        <taxon>eudicotyledons</taxon>
        <taxon>Gunneridae</taxon>
        <taxon>Pentapetalae</taxon>
        <taxon>rosids</taxon>
        <taxon>fabids</taxon>
        <taxon>Rosales</taxon>
        <taxon>Rosaceae</taxon>
        <taxon>Amygdaloideae</taxon>
        <taxon>Maleae</taxon>
        <taxon>Malus</taxon>
    </lineage>
</organism>
<keyword evidence="2" id="KW-1185">Reference proteome</keyword>